<feature type="domain" description="Topo IA-type catalytic" evidence="14">
    <location>
        <begin position="152"/>
        <end position="604"/>
    </location>
</feature>
<evidence type="ECO:0000256" key="11">
    <source>
        <dbReference type="ARBA" id="ARBA00032235"/>
    </source>
</evidence>
<dbReference type="CDD" id="cd00186">
    <property type="entry name" value="TOP1Ac"/>
    <property type="match status" value="1"/>
</dbReference>
<evidence type="ECO:0000256" key="6">
    <source>
        <dbReference type="ARBA" id="ARBA00023029"/>
    </source>
</evidence>
<evidence type="ECO:0000313" key="15">
    <source>
        <dbReference type="EMBL" id="SDM57046.1"/>
    </source>
</evidence>
<organism evidence="15 16">
    <name type="scientific">Megasphaera paucivorans</name>
    <dbReference type="NCBI Taxonomy" id="349095"/>
    <lineage>
        <taxon>Bacteria</taxon>
        <taxon>Bacillati</taxon>
        <taxon>Bacillota</taxon>
        <taxon>Negativicutes</taxon>
        <taxon>Veillonellales</taxon>
        <taxon>Veillonellaceae</taxon>
        <taxon>Megasphaera</taxon>
    </lineage>
</organism>
<evidence type="ECO:0000256" key="5">
    <source>
        <dbReference type="ARBA" id="ARBA00022842"/>
    </source>
</evidence>
<dbReference type="NCBIfam" id="TIGR01056">
    <property type="entry name" value="topB"/>
    <property type="match status" value="1"/>
</dbReference>
<dbReference type="AlphaFoldDB" id="A0A1G9UAN9"/>
<comment type="catalytic activity">
    <reaction evidence="1">
        <text>ATP-independent breakage of single-stranded DNA, followed by passage and rejoining.</text>
        <dbReference type="EC" id="5.6.2.1"/>
    </reaction>
</comment>
<dbReference type="Gene3D" id="2.70.20.10">
    <property type="entry name" value="Topoisomerase I, domain 3"/>
    <property type="match status" value="1"/>
</dbReference>
<dbReference type="InterPro" id="IPR003602">
    <property type="entry name" value="Topo_IA_DNA-bd_dom"/>
</dbReference>
<dbReference type="CDD" id="cd03362">
    <property type="entry name" value="TOPRIM_TopoIA_TopoIII"/>
    <property type="match status" value="1"/>
</dbReference>
<feature type="domain" description="Toprim" evidence="13">
    <location>
        <begin position="3"/>
        <end position="132"/>
    </location>
</feature>
<dbReference type="OrthoDB" id="9803554at2"/>
<accession>A0A1G9UAN9</accession>
<dbReference type="InterPro" id="IPR005738">
    <property type="entry name" value="TopoIII"/>
</dbReference>
<dbReference type="PROSITE" id="PS52039">
    <property type="entry name" value="TOPO_IA_2"/>
    <property type="match status" value="1"/>
</dbReference>
<dbReference type="RefSeq" id="WP_091649123.1">
    <property type="nucleotide sequence ID" value="NZ_FNHQ01000009.1"/>
</dbReference>
<dbReference type="GO" id="GO:0003677">
    <property type="term" value="F:DNA binding"/>
    <property type="evidence" value="ECO:0007669"/>
    <property type="project" value="UniProtKB-KW"/>
</dbReference>
<name>A0A1G9UAN9_9FIRM</name>
<dbReference type="EMBL" id="FNHQ01000009">
    <property type="protein sequence ID" value="SDM57046.1"/>
    <property type="molecule type" value="Genomic_DNA"/>
</dbReference>
<dbReference type="Gene3D" id="3.40.50.140">
    <property type="match status" value="1"/>
</dbReference>
<dbReference type="PROSITE" id="PS00396">
    <property type="entry name" value="TOPO_IA_1"/>
    <property type="match status" value="1"/>
</dbReference>
<keyword evidence="8 15" id="KW-0413">Isomerase</keyword>
<evidence type="ECO:0000256" key="8">
    <source>
        <dbReference type="ARBA" id="ARBA00023235"/>
    </source>
</evidence>
<evidence type="ECO:0000256" key="12">
    <source>
        <dbReference type="ARBA" id="ARBA00032877"/>
    </source>
</evidence>
<evidence type="ECO:0000256" key="3">
    <source>
        <dbReference type="ARBA" id="ARBA00012891"/>
    </source>
</evidence>
<dbReference type="InterPro" id="IPR023405">
    <property type="entry name" value="Topo_IA_core_domain"/>
</dbReference>
<keyword evidence="16" id="KW-1185">Reference proteome</keyword>
<dbReference type="InterPro" id="IPR013825">
    <property type="entry name" value="Topo_IA_cen_sub2"/>
</dbReference>
<dbReference type="InterPro" id="IPR034144">
    <property type="entry name" value="TOPRIM_TopoIII"/>
</dbReference>
<dbReference type="NCBIfam" id="NF005829">
    <property type="entry name" value="PRK07726.1"/>
    <property type="match status" value="1"/>
</dbReference>
<dbReference type="Gene3D" id="1.10.460.10">
    <property type="entry name" value="Topoisomerase I, domain 2"/>
    <property type="match status" value="1"/>
</dbReference>
<dbReference type="GO" id="GO:0006310">
    <property type="term" value="P:DNA recombination"/>
    <property type="evidence" value="ECO:0007669"/>
    <property type="project" value="TreeGrafter"/>
</dbReference>
<dbReference type="STRING" id="349095.SAMN05660299_01132"/>
<dbReference type="GO" id="GO:0046872">
    <property type="term" value="F:metal ion binding"/>
    <property type="evidence" value="ECO:0007669"/>
    <property type="project" value="UniProtKB-KW"/>
</dbReference>
<evidence type="ECO:0000256" key="7">
    <source>
        <dbReference type="ARBA" id="ARBA00023125"/>
    </source>
</evidence>
<sequence>MSKVTYIAEKPDIGKALATYLWPDGNCHKEKGFIQQGDTTVTWAFGHILGLASPEEYGEEYKAWANYPILPKVWKLKPAAAAVAQLAVIKKLLMEADIVVHAGDPDREGQLLIDEILHYLQFKGKVQRILINAKDDESLKRAFAQITDNKRYENLYYAGLGREQADWLIGMNLTRAYTVNARKYGYENTFRIGRVKVPTLALVVNREKEIKGFKSAKYYELKGIFEKDGIPFKATLKPAENLLLDEENRVKDKNILQAIKLKLEKAEVIIRDVQGKDMVQHPPLPHSLDTLQVEANKKYGFSPKEVLVAVQDLYEKKYVSYPRSDCNYIPVSQKADAVRILPVLSALGIAGANTADIEITSKAFNDQKITAHHAIIPTGIQLEKLSEIEQKIYELIAKRYVLQFFPAHEYKKITFTLVVADEIFTGSGKVILKQGYKAYELEGQELESAEDNVKLPTLKIGDIVEKANYSIADKVTVPPKRFTEGTLLAAMANIWRFVDAKNPNREKLKEVKGIGTPATRDTIIAELQADTMNGKPVDPCMTKIKKELVPTEFGTSLIENVDQSLTLPDATAEMEYVLSEIAAGQKSLSEYMDDMTAMVHRNIQFAENRTFPLPKGKALHECPVCSKGELIRRYSTKAKKHFHICSNTDCVSPVTGRKLFYEDDNGKPVVVKCPDCGTILVRILKNGTFWLCSKCNKTFNDKAGKPDFSLKKK</sequence>
<comment type="similarity">
    <text evidence="2">Belongs to the type IA topoisomerase family.</text>
</comment>
<keyword evidence="5" id="KW-0460">Magnesium</keyword>
<keyword evidence="7" id="KW-0238">DNA-binding</keyword>
<evidence type="ECO:0000256" key="10">
    <source>
        <dbReference type="ARBA" id="ARBA00031985"/>
    </source>
</evidence>
<dbReference type="SMART" id="SM00436">
    <property type="entry name" value="TOP1Bc"/>
    <property type="match status" value="1"/>
</dbReference>
<dbReference type="InterPro" id="IPR013497">
    <property type="entry name" value="Topo_IA_cen"/>
</dbReference>
<dbReference type="GO" id="GO:0043597">
    <property type="term" value="C:cytoplasmic replication fork"/>
    <property type="evidence" value="ECO:0007669"/>
    <property type="project" value="TreeGrafter"/>
</dbReference>
<dbReference type="GO" id="GO:0006281">
    <property type="term" value="P:DNA repair"/>
    <property type="evidence" value="ECO:0007669"/>
    <property type="project" value="TreeGrafter"/>
</dbReference>
<dbReference type="SMART" id="SM00437">
    <property type="entry name" value="TOP1Ac"/>
    <property type="match status" value="1"/>
</dbReference>
<evidence type="ECO:0000313" key="16">
    <source>
        <dbReference type="Proteomes" id="UP000199309"/>
    </source>
</evidence>
<dbReference type="Gene3D" id="1.10.290.10">
    <property type="entry name" value="Topoisomerase I, domain 4"/>
    <property type="match status" value="1"/>
</dbReference>
<dbReference type="InterPro" id="IPR013824">
    <property type="entry name" value="Topo_IA_cen_sub1"/>
</dbReference>
<gene>
    <name evidence="15" type="ORF">SAMN05660299_01132</name>
</gene>
<dbReference type="PANTHER" id="PTHR11390:SF21">
    <property type="entry name" value="DNA TOPOISOMERASE 3-ALPHA"/>
    <property type="match status" value="1"/>
</dbReference>
<dbReference type="GO" id="GO:0003917">
    <property type="term" value="F:DNA topoisomerase type I (single strand cut, ATP-independent) activity"/>
    <property type="evidence" value="ECO:0007669"/>
    <property type="project" value="UniProtKB-EC"/>
</dbReference>
<evidence type="ECO:0000259" key="13">
    <source>
        <dbReference type="PROSITE" id="PS50880"/>
    </source>
</evidence>
<dbReference type="PRINTS" id="PR00417">
    <property type="entry name" value="PRTPISMRASEI"/>
</dbReference>
<keyword evidence="6" id="KW-0799">Topoisomerase</keyword>
<dbReference type="InterPro" id="IPR023406">
    <property type="entry name" value="Topo_IA_AS"/>
</dbReference>
<dbReference type="PANTHER" id="PTHR11390">
    <property type="entry name" value="PROKARYOTIC DNA TOPOISOMERASE"/>
    <property type="match status" value="1"/>
</dbReference>
<dbReference type="Pfam" id="PF01751">
    <property type="entry name" value="Toprim"/>
    <property type="match status" value="1"/>
</dbReference>
<dbReference type="InterPro" id="IPR000380">
    <property type="entry name" value="Topo_IA"/>
</dbReference>
<dbReference type="EC" id="5.6.2.1" evidence="3"/>
<evidence type="ECO:0000256" key="2">
    <source>
        <dbReference type="ARBA" id="ARBA00009446"/>
    </source>
</evidence>
<dbReference type="InterPro" id="IPR006171">
    <property type="entry name" value="TOPRIM_dom"/>
</dbReference>
<dbReference type="InterPro" id="IPR013826">
    <property type="entry name" value="Topo_IA_cen_sub3"/>
</dbReference>
<reference evidence="15 16" key="1">
    <citation type="submission" date="2016-10" db="EMBL/GenBank/DDBJ databases">
        <authorList>
            <person name="de Groot N.N."/>
        </authorList>
    </citation>
    <scope>NUCLEOTIDE SEQUENCE [LARGE SCALE GENOMIC DNA]</scope>
    <source>
        <strain evidence="15 16">DSM 16981</strain>
    </source>
</reference>
<dbReference type="SUPFAM" id="SSF56712">
    <property type="entry name" value="Prokaryotic type I DNA topoisomerase"/>
    <property type="match status" value="1"/>
</dbReference>
<evidence type="ECO:0000256" key="9">
    <source>
        <dbReference type="ARBA" id="ARBA00030003"/>
    </source>
</evidence>
<dbReference type="Pfam" id="PF01131">
    <property type="entry name" value="Topoisom_bac"/>
    <property type="match status" value="1"/>
</dbReference>
<evidence type="ECO:0000256" key="4">
    <source>
        <dbReference type="ARBA" id="ARBA00022723"/>
    </source>
</evidence>
<protein>
    <recommendedName>
        <fullName evidence="3">DNA topoisomerase</fullName>
        <ecNumber evidence="3">5.6.2.1</ecNumber>
    </recommendedName>
    <alternativeName>
        <fullName evidence="12">Omega-protein</fullName>
    </alternativeName>
    <alternativeName>
        <fullName evidence="11">Relaxing enzyme</fullName>
    </alternativeName>
    <alternativeName>
        <fullName evidence="9">Swivelase</fullName>
    </alternativeName>
    <alternativeName>
        <fullName evidence="10">Untwisting enzyme</fullName>
    </alternativeName>
</protein>
<evidence type="ECO:0000259" key="14">
    <source>
        <dbReference type="PROSITE" id="PS52039"/>
    </source>
</evidence>
<dbReference type="GO" id="GO:0006265">
    <property type="term" value="P:DNA topological change"/>
    <property type="evidence" value="ECO:0007669"/>
    <property type="project" value="InterPro"/>
</dbReference>
<dbReference type="Proteomes" id="UP000199309">
    <property type="component" value="Unassembled WGS sequence"/>
</dbReference>
<dbReference type="InterPro" id="IPR003601">
    <property type="entry name" value="Topo_IA_2"/>
</dbReference>
<evidence type="ECO:0000256" key="1">
    <source>
        <dbReference type="ARBA" id="ARBA00000213"/>
    </source>
</evidence>
<keyword evidence="4" id="KW-0479">Metal-binding</keyword>
<proteinExistence type="inferred from homology"/>
<dbReference type="SMART" id="SM00493">
    <property type="entry name" value="TOPRIM"/>
    <property type="match status" value="1"/>
</dbReference>
<dbReference type="PROSITE" id="PS50880">
    <property type="entry name" value="TOPRIM"/>
    <property type="match status" value="1"/>
</dbReference>